<evidence type="ECO:0000256" key="1">
    <source>
        <dbReference type="ARBA" id="ARBA00023002"/>
    </source>
</evidence>
<proteinExistence type="predicted"/>
<accession>S3C5K7</accession>
<keyword evidence="1" id="KW-0560">Oxidoreductase</keyword>
<dbReference type="HOGENOM" id="CLU_023205_10_1_1"/>
<dbReference type="InterPro" id="IPR020471">
    <property type="entry name" value="AKR"/>
</dbReference>
<dbReference type="STRING" id="1262450.S3C5K7"/>
<organism evidence="3 4">
    <name type="scientific">Ophiostoma piceae (strain UAMH 11346)</name>
    <name type="common">Sap stain fungus</name>
    <dbReference type="NCBI Taxonomy" id="1262450"/>
    <lineage>
        <taxon>Eukaryota</taxon>
        <taxon>Fungi</taxon>
        <taxon>Dikarya</taxon>
        <taxon>Ascomycota</taxon>
        <taxon>Pezizomycotina</taxon>
        <taxon>Sordariomycetes</taxon>
        <taxon>Sordariomycetidae</taxon>
        <taxon>Ophiostomatales</taxon>
        <taxon>Ophiostomataceae</taxon>
        <taxon>Ophiostoma</taxon>
    </lineage>
</organism>
<protein>
    <submittedName>
        <fullName evidence="3">Aldo-keto reductase</fullName>
    </submittedName>
</protein>
<gene>
    <name evidence="3" type="ORF">F503_04376</name>
</gene>
<dbReference type="OMA" id="RRWCANQ"/>
<feature type="domain" description="NADP-dependent oxidoreductase" evidence="2">
    <location>
        <begin position="25"/>
        <end position="206"/>
    </location>
</feature>
<reference evidence="3 4" key="1">
    <citation type="journal article" date="2013" name="BMC Genomics">
        <title>The genome and transcriptome of the pine saprophyte Ophiostoma piceae, and a comparison with the bark beetle-associated pine pathogen Grosmannia clavigera.</title>
        <authorList>
            <person name="Haridas S."/>
            <person name="Wang Y."/>
            <person name="Lim L."/>
            <person name="Massoumi Alamouti S."/>
            <person name="Jackman S."/>
            <person name="Docking R."/>
            <person name="Robertson G."/>
            <person name="Birol I."/>
            <person name="Bohlmann J."/>
            <person name="Breuil C."/>
        </authorList>
    </citation>
    <scope>NUCLEOTIDE SEQUENCE [LARGE SCALE GENOMIC DNA]</scope>
    <source>
        <strain evidence="3 4">UAMH 11346</strain>
    </source>
</reference>
<sequence length="351" mass="38554">MVSYVTTRGSRTRIPRLIYGTAWKTDRTADLVYQALQAGFRAIDTAAQPRHYREDLVAEGVRRALADGVVASRSDLYLQTKFTPPGGQDLEGPNAPPYDPSAPVAEQIRSSIESSLRNFTFKSKDAGKDESVSYLDCLVLHSALPRREDTVAAWQVLKTYVPHRIRTLGISNVYLEDLEEVFDVAQEVEKAEPAVGAASLCPVVVQNRFHRHRHHPDPYDVALRRFCAHPDRRVVYQSFWTLTANPDHLKSASIQAVAQGAQVGREVALYGMVALGLGGLDDNNSGGSASPETYAGKSGPVVVLDGTTTAAHMADDIAGIEKVKLWAESSVEARATWDAAVLEFRQRIRDI</sequence>
<dbReference type="InterPro" id="IPR023210">
    <property type="entry name" value="NADP_OxRdtase_dom"/>
</dbReference>
<evidence type="ECO:0000313" key="4">
    <source>
        <dbReference type="Proteomes" id="UP000016923"/>
    </source>
</evidence>
<dbReference type="InterPro" id="IPR036812">
    <property type="entry name" value="NAD(P)_OxRdtase_dom_sf"/>
</dbReference>
<evidence type="ECO:0000259" key="2">
    <source>
        <dbReference type="Pfam" id="PF00248"/>
    </source>
</evidence>
<dbReference type="OrthoDB" id="5357513at2759"/>
<dbReference type="Proteomes" id="UP000016923">
    <property type="component" value="Unassembled WGS sequence"/>
</dbReference>
<name>S3C5K7_OPHP1</name>
<dbReference type="SUPFAM" id="SSF51430">
    <property type="entry name" value="NAD(P)-linked oxidoreductase"/>
    <property type="match status" value="1"/>
</dbReference>
<dbReference type="PANTHER" id="PTHR43827:SF8">
    <property type="entry name" value="ALDO_KETO REDUCTASE FAMILY PROTEIN"/>
    <property type="match status" value="1"/>
</dbReference>
<keyword evidence="4" id="KW-1185">Reference proteome</keyword>
<dbReference type="VEuPathDB" id="FungiDB:F503_04376"/>
<dbReference type="PANTHER" id="PTHR43827">
    <property type="entry name" value="2,5-DIKETO-D-GLUCONIC ACID REDUCTASE"/>
    <property type="match status" value="1"/>
</dbReference>
<dbReference type="Pfam" id="PF00248">
    <property type="entry name" value="Aldo_ket_red"/>
    <property type="match status" value="1"/>
</dbReference>
<dbReference type="AlphaFoldDB" id="S3C5K7"/>
<dbReference type="eggNOG" id="KOG1577">
    <property type="taxonomic scope" value="Eukaryota"/>
</dbReference>
<evidence type="ECO:0000313" key="3">
    <source>
        <dbReference type="EMBL" id="EPE08789.1"/>
    </source>
</evidence>
<dbReference type="GO" id="GO:0016491">
    <property type="term" value="F:oxidoreductase activity"/>
    <property type="evidence" value="ECO:0007669"/>
    <property type="project" value="UniProtKB-KW"/>
</dbReference>
<dbReference type="Gene3D" id="3.20.20.100">
    <property type="entry name" value="NADP-dependent oxidoreductase domain"/>
    <property type="match status" value="1"/>
</dbReference>
<dbReference type="EMBL" id="KE148148">
    <property type="protein sequence ID" value="EPE08789.1"/>
    <property type="molecule type" value="Genomic_DNA"/>
</dbReference>